<dbReference type="Proteomes" id="UP000644167">
    <property type="component" value="Chromosome"/>
</dbReference>
<dbReference type="InterPro" id="IPR016181">
    <property type="entry name" value="Acyl_CoA_acyltransferase"/>
</dbReference>
<dbReference type="PROSITE" id="PS51186">
    <property type="entry name" value="GNAT"/>
    <property type="match status" value="1"/>
</dbReference>
<dbReference type="Pfam" id="PF00583">
    <property type="entry name" value="Acetyltransf_1"/>
    <property type="match status" value="1"/>
</dbReference>
<gene>
    <name evidence="4" type="ORF">JSY38_16060</name>
</gene>
<evidence type="ECO:0000313" key="5">
    <source>
        <dbReference type="Proteomes" id="UP000644167"/>
    </source>
</evidence>
<dbReference type="SUPFAM" id="SSF55729">
    <property type="entry name" value="Acyl-CoA N-acyltransferases (Nat)"/>
    <property type="match status" value="1"/>
</dbReference>
<evidence type="ECO:0000313" key="4">
    <source>
        <dbReference type="EMBL" id="QRV23530.1"/>
    </source>
</evidence>
<dbReference type="PANTHER" id="PTHR43072">
    <property type="entry name" value="N-ACETYLTRANSFERASE"/>
    <property type="match status" value="1"/>
</dbReference>
<keyword evidence="5" id="KW-1185">Reference proteome</keyword>
<dbReference type="Gene3D" id="3.40.630.30">
    <property type="match status" value="1"/>
</dbReference>
<accession>A0ABX7IMR9</accession>
<feature type="domain" description="N-acetyltransferase" evidence="3">
    <location>
        <begin position="46"/>
        <end position="205"/>
    </location>
</feature>
<dbReference type="PANTHER" id="PTHR43072:SF23">
    <property type="entry name" value="UPF0039 PROTEIN C11D3.02C"/>
    <property type="match status" value="1"/>
</dbReference>
<protein>
    <submittedName>
        <fullName evidence="4">N-acetyltransferase</fullName>
    </submittedName>
</protein>
<evidence type="ECO:0000256" key="2">
    <source>
        <dbReference type="ARBA" id="ARBA00023315"/>
    </source>
</evidence>
<proteinExistence type="predicted"/>
<dbReference type="CDD" id="cd04301">
    <property type="entry name" value="NAT_SF"/>
    <property type="match status" value="1"/>
</dbReference>
<reference evidence="4 5" key="1">
    <citation type="submission" date="2021-02" db="EMBL/GenBank/DDBJ databases">
        <title>The genome of Marinomonas foliarum JZW.</title>
        <authorList>
            <person name="Sun M."/>
        </authorList>
    </citation>
    <scope>NUCLEOTIDE SEQUENCE [LARGE SCALE GENOMIC DNA]</scope>
    <source>
        <strain evidence="4 5">JZW</strain>
    </source>
</reference>
<keyword evidence="2" id="KW-0012">Acyltransferase</keyword>
<name>A0ABX7IMR9_9GAMM</name>
<organism evidence="4 5">
    <name type="scientific">Marinomonas foliarum</name>
    <dbReference type="NCBI Taxonomy" id="491950"/>
    <lineage>
        <taxon>Bacteria</taxon>
        <taxon>Pseudomonadati</taxon>
        <taxon>Pseudomonadota</taxon>
        <taxon>Gammaproteobacteria</taxon>
        <taxon>Oceanospirillales</taxon>
        <taxon>Oceanospirillaceae</taxon>
        <taxon>Marinomonas</taxon>
    </lineage>
</organism>
<dbReference type="InterPro" id="IPR000182">
    <property type="entry name" value="GNAT_dom"/>
</dbReference>
<keyword evidence="1" id="KW-0808">Transferase</keyword>
<evidence type="ECO:0000259" key="3">
    <source>
        <dbReference type="PROSITE" id="PS51186"/>
    </source>
</evidence>
<dbReference type="EMBL" id="CP070273">
    <property type="protein sequence ID" value="QRV23530.1"/>
    <property type="molecule type" value="Genomic_DNA"/>
</dbReference>
<evidence type="ECO:0000256" key="1">
    <source>
        <dbReference type="ARBA" id="ARBA00022679"/>
    </source>
</evidence>
<sequence>MAAASAYLQTIHWLWRPTYLVPIQPSSTCVVCLSKANPFVSKNTCSGIRLANLDDAPVILSIFQHCDPFAIKGRRQQHINLIDVMDWIESITGTHPMLVLEEQGKVIAWCSLEPFYGLPAFDAASEISLYVHPEEQGKGVGTQLIQYLETQRTELGFTHLVAYIYASNIESQSFFKRHGFEQWGLLPNIAQSEQVKEDVLILGREF</sequence>